<organism evidence="2 4">
    <name type="scientific">Anaerobacillus isosaccharinicus</name>
    <dbReference type="NCBI Taxonomy" id="1532552"/>
    <lineage>
        <taxon>Bacteria</taxon>
        <taxon>Bacillati</taxon>
        <taxon>Bacillota</taxon>
        <taxon>Bacilli</taxon>
        <taxon>Bacillales</taxon>
        <taxon>Bacillaceae</taxon>
        <taxon>Anaerobacillus</taxon>
    </lineage>
</organism>
<reference evidence="3 4" key="3">
    <citation type="journal article" date="2019" name="Int. J. Syst. Evol. Microbiol.">
        <title>Anaerobacillus isosaccharinicus sp. nov., an alkaliphilic bacterium which degrades isosaccharinic acid.</title>
        <authorList>
            <person name="Bassil N.M."/>
            <person name="Lloyd J.R."/>
        </authorList>
    </citation>
    <scope>NUCLEOTIDE SEQUENCE [LARGE SCALE GENOMIC DNA]</scope>
    <source>
        <strain evidence="3 4">NB2006</strain>
    </source>
</reference>
<protein>
    <recommendedName>
        <fullName evidence="5">DUF3298 domain-containing protein</fullName>
    </recommendedName>
</protein>
<evidence type="ECO:0000313" key="2">
    <source>
        <dbReference type="EMBL" id="OIJ08733.1"/>
    </source>
</evidence>
<evidence type="ECO:0008006" key="5">
    <source>
        <dbReference type="Google" id="ProtNLM"/>
    </source>
</evidence>
<keyword evidence="4" id="KW-1185">Reference proteome</keyword>
<dbReference type="KEGG" id="aia:AWH56_010385"/>
<evidence type="ECO:0000313" key="3">
    <source>
        <dbReference type="EMBL" id="QOY37933.1"/>
    </source>
</evidence>
<sequence>MKMPNDDFLEPLKKRPNKSPNKSFQDSLHEKMLEEVKRRRSMASWKFRLGVVAVLLLLIIINPVELLMTENFEEQYSISKETDRGEKTDTKEEKLDQEEKAMLENELVDLEEILNNHPNLKAQYDQLTEFGVEHGKSSAFILYQYGLLTKDVNMITNNGFFSDYEKETMMSKLINYYEKNVDFSTLTITNIERSLAEPDFFITAQYQSYDGSLIEVDYVLTGYYGQVLDRIKNQHSYFIQKKIIEENGATIVFPFFQGELRGIGESSSIDELNTLIQNRALLSSYDNDLGLHGDVTGKIVYEISSLLSIEFETEWSSEELAHPYTTSFFLTFDLAKGRAMGLLDFISEKELSILEEKIRKLLKYDQRFTNINTEEVTLKNDHSFYLSTWDGNVVYYFPRYDLLSMTEVRIHPTLGVLE</sequence>
<evidence type="ECO:0000313" key="4">
    <source>
        <dbReference type="Proteomes" id="UP000180175"/>
    </source>
</evidence>
<reference evidence="2 4" key="1">
    <citation type="submission" date="2016-10" db="EMBL/GenBank/DDBJ databases">
        <title>Draft genome sequences of four alkaliphilic bacteria belonging to the Anaerobacillus genus.</title>
        <authorList>
            <person name="Bassil N.M."/>
            <person name="Lloyd J.R."/>
        </authorList>
    </citation>
    <scope>NUCLEOTIDE SEQUENCE [LARGE SCALE GENOMIC DNA]</scope>
    <source>
        <strain evidence="2 4">NB2006</strain>
    </source>
</reference>
<proteinExistence type="predicted"/>
<evidence type="ECO:0000256" key="1">
    <source>
        <dbReference type="SAM" id="MobiDB-lite"/>
    </source>
</evidence>
<gene>
    <name evidence="3" type="ORF">AWH56_010385</name>
    <name evidence="2" type="ORF">AWH56_18595</name>
</gene>
<dbReference type="OrthoDB" id="2990745at2"/>
<accession>A0A1S2L9P6</accession>
<dbReference type="EMBL" id="CP063356">
    <property type="protein sequence ID" value="QOY37933.1"/>
    <property type="molecule type" value="Genomic_DNA"/>
</dbReference>
<dbReference type="RefSeq" id="WP_071318461.1">
    <property type="nucleotide sequence ID" value="NZ_CP063356.2"/>
</dbReference>
<dbReference type="AlphaFoldDB" id="A0A1S2L9P6"/>
<name>A0A1S2L9P6_9BACI</name>
<reference evidence="3 4" key="2">
    <citation type="journal article" date="2017" name="Genome Announc.">
        <title>Draft Genome Sequences of Four Alkaliphilic Bacteria Belonging to the Anaerobacillus Genus.</title>
        <authorList>
            <person name="Bassil N.M."/>
            <person name="Lloyd J.R."/>
        </authorList>
    </citation>
    <scope>NUCLEOTIDE SEQUENCE [LARGE SCALE GENOMIC DNA]</scope>
    <source>
        <strain evidence="3 4">NB2006</strain>
    </source>
</reference>
<reference evidence="3" key="4">
    <citation type="submission" date="2020-10" db="EMBL/GenBank/DDBJ databases">
        <authorList>
            <person name="Bassil N.M."/>
            <person name="Lloyd J.R."/>
        </authorList>
    </citation>
    <scope>NUCLEOTIDE SEQUENCE</scope>
    <source>
        <strain evidence="3">NB2006</strain>
    </source>
</reference>
<dbReference type="EMBL" id="LQXD01000159">
    <property type="protein sequence ID" value="OIJ08733.1"/>
    <property type="molecule type" value="Genomic_DNA"/>
</dbReference>
<dbReference type="Proteomes" id="UP000180175">
    <property type="component" value="Chromosome"/>
</dbReference>
<feature type="region of interest" description="Disordered" evidence="1">
    <location>
        <begin position="1"/>
        <end position="26"/>
    </location>
</feature>